<reference evidence="2 3" key="1">
    <citation type="submission" date="2015-07" db="EMBL/GenBank/DDBJ databases">
        <title>The genome of Habropoda laboriosa.</title>
        <authorList>
            <person name="Pan H."/>
            <person name="Kapheim K."/>
        </authorList>
    </citation>
    <scope>NUCLEOTIDE SEQUENCE [LARGE SCALE GENOMIC DNA]</scope>
    <source>
        <strain evidence="2">0110345459</strain>
    </source>
</reference>
<dbReference type="Proteomes" id="UP000053825">
    <property type="component" value="Unassembled WGS sequence"/>
</dbReference>
<feature type="compositionally biased region" description="Low complexity" evidence="1">
    <location>
        <begin position="134"/>
        <end position="151"/>
    </location>
</feature>
<proteinExistence type="predicted"/>
<evidence type="ECO:0000256" key="1">
    <source>
        <dbReference type="SAM" id="MobiDB-lite"/>
    </source>
</evidence>
<gene>
    <name evidence="2" type="ORF">WH47_00943</name>
</gene>
<keyword evidence="3" id="KW-1185">Reference proteome</keyword>
<evidence type="ECO:0000313" key="2">
    <source>
        <dbReference type="EMBL" id="KOC66635.1"/>
    </source>
</evidence>
<evidence type="ECO:0000313" key="3">
    <source>
        <dbReference type="Proteomes" id="UP000053825"/>
    </source>
</evidence>
<dbReference type="AlphaFoldDB" id="A0A0L7R6Y6"/>
<accession>A0A0L7R6Y6</accession>
<organism evidence="2 3">
    <name type="scientific">Habropoda laboriosa</name>
    <dbReference type="NCBI Taxonomy" id="597456"/>
    <lineage>
        <taxon>Eukaryota</taxon>
        <taxon>Metazoa</taxon>
        <taxon>Ecdysozoa</taxon>
        <taxon>Arthropoda</taxon>
        <taxon>Hexapoda</taxon>
        <taxon>Insecta</taxon>
        <taxon>Pterygota</taxon>
        <taxon>Neoptera</taxon>
        <taxon>Endopterygota</taxon>
        <taxon>Hymenoptera</taxon>
        <taxon>Apocrita</taxon>
        <taxon>Aculeata</taxon>
        <taxon>Apoidea</taxon>
        <taxon>Anthophila</taxon>
        <taxon>Apidae</taxon>
        <taxon>Habropoda</taxon>
    </lineage>
</organism>
<name>A0A0L7R6Y6_9HYME</name>
<feature type="region of interest" description="Disordered" evidence="1">
    <location>
        <begin position="119"/>
        <end position="152"/>
    </location>
</feature>
<sequence>MSSELASAEACMLASAGVFRLARMGCWSTDALLLASRFAWYTDGASSEPPVASNWAPIGAEGPWRPSDEATLTASNFSAGSKTVPLCLPAPPTPPGAHASAGGPVATVSSCFLVPDTVPEHTGPVAPHTGPTVTPKRTMSSPSSPKSSTTMYDAGQTGYQVFESRCFRPVVRLPVVAAPVAASHPNTRAEKPRRTHYTRSHFTGLRFFPCLVPFSFRSVCVSVDLRKRVRDPS</sequence>
<dbReference type="EMBL" id="KQ414645">
    <property type="protein sequence ID" value="KOC66635.1"/>
    <property type="molecule type" value="Genomic_DNA"/>
</dbReference>
<protein>
    <submittedName>
        <fullName evidence="2">Uncharacterized protein</fullName>
    </submittedName>
</protein>